<dbReference type="AlphaFoldDB" id="A0A1G1V2Z6"/>
<comment type="subcellular location">
    <subcellularLocation>
        <location evidence="1">Cell membrane</location>
        <topology evidence="1">Multi-pass membrane protein</topology>
    </subcellularLocation>
</comment>
<keyword evidence="7 8" id="KW-0472">Membrane</keyword>
<evidence type="ECO:0000256" key="2">
    <source>
        <dbReference type="ARBA" id="ARBA00022475"/>
    </source>
</evidence>
<feature type="transmembrane region" description="Helical" evidence="8">
    <location>
        <begin position="76"/>
        <end position="91"/>
    </location>
</feature>
<proteinExistence type="predicted"/>
<evidence type="ECO:0000259" key="9">
    <source>
        <dbReference type="Pfam" id="PF13231"/>
    </source>
</evidence>
<dbReference type="InterPro" id="IPR038731">
    <property type="entry name" value="RgtA/B/C-like"/>
</dbReference>
<dbReference type="GO" id="GO:0005886">
    <property type="term" value="C:plasma membrane"/>
    <property type="evidence" value="ECO:0007669"/>
    <property type="project" value="UniProtKB-SubCell"/>
</dbReference>
<evidence type="ECO:0000256" key="5">
    <source>
        <dbReference type="ARBA" id="ARBA00022692"/>
    </source>
</evidence>
<evidence type="ECO:0000313" key="10">
    <source>
        <dbReference type="EMBL" id="OGY09753.1"/>
    </source>
</evidence>
<evidence type="ECO:0000256" key="4">
    <source>
        <dbReference type="ARBA" id="ARBA00022679"/>
    </source>
</evidence>
<feature type="transmembrane region" description="Helical" evidence="8">
    <location>
        <begin position="121"/>
        <end position="139"/>
    </location>
</feature>
<evidence type="ECO:0000313" key="11">
    <source>
        <dbReference type="Proteomes" id="UP000177967"/>
    </source>
</evidence>
<feature type="transmembrane region" description="Helical" evidence="8">
    <location>
        <begin position="192"/>
        <end position="212"/>
    </location>
</feature>
<dbReference type="Pfam" id="PF13231">
    <property type="entry name" value="PMT_2"/>
    <property type="match status" value="1"/>
</dbReference>
<keyword evidence="5 8" id="KW-0812">Transmembrane</keyword>
<evidence type="ECO:0000256" key="6">
    <source>
        <dbReference type="ARBA" id="ARBA00022989"/>
    </source>
</evidence>
<sequence>MRLWQLDRVSVSLFGDELDVGYHAYSILKTGRDYSGNFLPIHFQSLAEWRTPLYLYSVVPTVALFGVSPWGVKLPAAIFGILGVWVFYLFIRQITGKQGIALLCALVLALSPWHVQYSRAGFEVTQLLTLYIAGIYFFLRGLKNGKWLFPSAVFLALTPWAYSTAKLFLPLTFAALVLIWRRDLLKLPRKQLIIAALCFAIVAAPIAFSTVFGGGAQRFNYISIFSDPTMSPEIGFARLRDAKMRNPVAQVGITPTFVDRLFHNKATWLTTFVGQNYLRAFSTEFLFTQGDPNPRHSPNGIGELYKFEAVFLVLGLAYFLFSKVDKKIKIFVFFWILAAPIPAALTRDGGNHATRLFLLLPPLIFLVGYGVWSTYNSFLIRKCSLFVYSYSFVLILSVVFFQHLYWIHYPWDSERWWHAAFETAVKTAVFESPNYDKVIVSNAGEPAMIFFLGWSQFSPQRFHELYQPRGTGGLDLPRETLPNFGAISKLDKYYFGSPNVDLYTLGQVLPDKALYVATAKEVNVNLIQEPERLPKDLIMVKAVAYPSGEPAFFLLTKNTK</sequence>
<dbReference type="PANTHER" id="PTHR33908:SF11">
    <property type="entry name" value="MEMBRANE PROTEIN"/>
    <property type="match status" value="1"/>
</dbReference>
<feature type="transmembrane region" description="Helical" evidence="8">
    <location>
        <begin position="53"/>
        <end position="70"/>
    </location>
</feature>
<dbReference type="EMBL" id="MHBW01000005">
    <property type="protein sequence ID" value="OGY09753.1"/>
    <property type="molecule type" value="Genomic_DNA"/>
</dbReference>
<keyword evidence="6 8" id="KW-1133">Transmembrane helix</keyword>
<dbReference type="Proteomes" id="UP000177967">
    <property type="component" value="Unassembled WGS sequence"/>
</dbReference>
<evidence type="ECO:0000256" key="8">
    <source>
        <dbReference type="SAM" id="Phobius"/>
    </source>
</evidence>
<protein>
    <recommendedName>
        <fullName evidence="9">Glycosyltransferase RgtA/B/C/D-like domain-containing protein</fullName>
    </recommendedName>
</protein>
<keyword evidence="4" id="KW-0808">Transferase</keyword>
<feature type="domain" description="Glycosyltransferase RgtA/B/C/D-like" evidence="9">
    <location>
        <begin position="52"/>
        <end position="205"/>
    </location>
</feature>
<dbReference type="STRING" id="1797513.A2782_02860"/>
<comment type="caution">
    <text evidence="10">The sequence shown here is derived from an EMBL/GenBank/DDBJ whole genome shotgun (WGS) entry which is preliminary data.</text>
</comment>
<reference evidence="10 11" key="1">
    <citation type="journal article" date="2016" name="Nat. Commun.">
        <title>Thousands of microbial genomes shed light on interconnected biogeochemical processes in an aquifer system.</title>
        <authorList>
            <person name="Anantharaman K."/>
            <person name="Brown C.T."/>
            <person name="Hug L.A."/>
            <person name="Sharon I."/>
            <person name="Castelle C.J."/>
            <person name="Probst A.J."/>
            <person name="Thomas B.C."/>
            <person name="Singh A."/>
            <person name="Wilkins M.J."/>
            <person name="Karaoz U."/>
            <person name="Brodie E.L."/>
            <person name="Williams K.H."/>
            <person name="Hubbard S.S."/>
            <person name="Banfield J.F."/>
        </authorList>
    </citation>
    <scope>NUCLEOTIDE SEQUENCE [LARGE SCALE GENOMIC DNA]</scope>
</reference>
<feature type="transmembrane region" description="Helical" evidence="8">
    <location>
        <begin position="328"/>
        <end position="345"/>
    </location>
</feature>
<feature type="transmembrane region" description="Helical" evidence="8">
    <location>
        <begin position="304"/>
        <end position="322"/>
    </location>
</feature>
<name>A0A1G1V2Z6_9BACT</name>
<feature type="transmembrane region" description="Helical" evidence="8">
    <location>
        <begin position="357"/>
        <end position="375"/>
    </location>
</feature>
<feature type="transmembrane region" description="Helical" evidence="8">
    <location>
        <begin position="160"/>
        <end position="180"/>
    </location>
</feature>
<evidence type="ECO:0000256" key="1">
    <source>
        <dbReference type="ARBA" id="ARBA00004651"/>
    </source>
</evidence>
<evidence type="ECO:0000256" key="3">
    <source>
        <dbReference type="ARBA" id="ARBA00022676"/>
    </source>
</evidence>
<dbReference type="GO" id="GO:0016763">
    <property type="term" value="F:pentosyltransferase activity"/>
    <property type="evidence" value="ECO:0007669"/>
    <property type="project" value="TreeGrafter"/>
</dbReference>
<keyword evidence="2" id="KW-1003">Cell membrane</keyword>
<evidence type="ECO:0000256" key="7">
    <source>
        <dbReference type="ARBA" id="ARBA00023136"/>
    </source>
</evidence>
<dbReference type="PANTHER" id="PTHR33908">
    <property type="entry name" value="MANNOSYLTRANSFERASE YKCB-RELATED"/>
    <property type="match status" value="1"/>
</dbReference>
<keyword evidence="3" id="KW-0328">Glycosyltransferase</keyword>
<gene>
    <name evidence="10" type="ORF">A2782_02860</name>
</gene>
<dbReference type="InterPro" id="IPR050297">
    <property type="entry name" value="LipidA_mod_glycosyltrf_83"/>
</dbReference>
<dbReference type="GO" id="GO:0009103">
    <property type="term" value="P:lipopolysaccharide biosynthetic process"/>
    <property type="evidence" value="ECO:0007669"/>
    <property type="project" value="UniProtKB-ARBA"/>
</dbReference>
<feature type="transmembrane region" description="Helical" evidence="8">
    <location>
        <begin position="387"/>
        <end position="407"/>
    </location>
</feature>
<accession>A0A1G1V2Z6</accession>
<organism evidence="10 11">
    <name type="scientific">Candidatus Blackburnbacteria bacterium RIFCSPHIGHO2_01_FULL_43_15b</name>
    <dbReference type="NCBI Taxonomy" id="1797513"/>
    <lineage>
        <taxon>Bacteria</taxon>
        <taxon>Candidatus Blackburniibacteriota</taxon>
    </lineage>
</organism>